<accession>A0AAD0SIZ7</accession>
<dbReference type="AlphaFoldDB" id="A0AAD0SIZ7"/>
<dbReference type="EMBL" id="CP023009">
    <property type="protein sequence ID" value="AXW87984.1"/>
    <property type="molecule type" value="Genomic_DNA"/>
</dbReference>
<keyword evidence="3" id="KW-1185">Reference proteome</keyword>
<dbReference type="GO" id="GO:0003677">
    <property type="term" value="F:DNA binding"/>
    <property type="evidence" value="ECO:0007669"/>
    <property type="project" value="UniProtKB-KW"/>
</dbReference>
<keyword evidence="2" id="KW-0238">DNA-binding</keyword>
<name>A0AAD0SIZ7_9GAMM</name>
<organism evidence="2 3">
    <name type="scientific">Lonsdalea britannica</name>
    <dbReference type="NCBI Taxonomy" id="1082704"/>
    <lineage>
        <taxon>Bacteria</taxon>
        <taxon>Pseudomonadati</taxon>
        <taxon>Pseudomonadota</taxon>
        <taxon>Gammaproteobacteria</taxon>
        <taxon>Enterobacterales</taxon>
        <taxon>Pectobacteriaceae</taxon>
        <taxon>Lonsdalea</taxon>
    </lineage>
</organism>
<dbReference type="KEGG" id="lbq:CKQ53_14070"/>
<sequence length="114" mass="12579">MDNRTPSFSCDSSARWRDHVTPGGSLSPAERRAFEKAIHLVSTRIDQVLSHKDKPRAGVFDFDAFVDSLEADFLGTAGDRLTSGLNSDVGQTAFWIIRVIADHLIALQAQRHAD</sequence>
<evidence type="ECO:0000256" key="1">
    <source>
        <dbReference type="SAM" id="MobiDB-lite"/>
    </source>
</evidence>
<dbReference type="Proteomes" id="UP000263881">
    <property type="component" value="Chromosome"/>
</dbReference>
<feature type="region of interest" description="Disordered" evidence="1">
    <location>
        <begin position="1"/>
        <end position="27"/>
    </location>
</feature>
<proteinExistence type="predicted"/>
<gene>
    <name evidence="2" type="ORF">CKQ53_14070</name>
</gene>
<reference evidence="2 3" key="1">
    <citation type="submission" date="2017-08" db="EMBL/GenBank/DDBJ databases">
        <title>Comparative genomics of bacteria isolated from necrotic lesions of AOD affected trees.</title>
        <authorList>
            <person name="Doonan J."/>
            <person name="Denman S."/>
            <person name="McDonald J.E."/>
        </authorList>
    </citation>
    <scope>NUCLEOTIDE SEQUENCE [LARGE SCALE GENOMIC DNA]</scope>
    <source>
        <strain evidence="2 3">477</strain>
    </source>
</reference>
<feature type="compositionally biased region" description="Polar residues" evidence="1">
    <location>
        <begin position="1"/>
        <end position="12"/>
    </location>
</feature>
<evidence type="ECO:0000313" key="2">
    <source>
        <dbReference type="EMBL" id="AXW87984.1"/>
    </source>
</evidence>
<evidence type="ECO:0000313" key="3">
    <source>
        <dbReference type="Proteomes" id="UP000263881"/>
    </source>
</evidence>
<dbReference type="RefSeq" id="WP_094117598.1">
    <property type="nucleotide sequence ID" value="NZ_CP023009.1"/>
</dbReference>
<protein>
    <submittedName>
        <fullName evidence="2">DNA-binding protein</fullName>
    </submittedName>
</protein>